<name>A0A1I0I868_9ACTN</name>
<evidence type="ECO:0000256" key="1">
    <source>
        <dbReference type="SAM" id="Phobius"/>
    </source>
</evidence>
<keyword evidence="1" id="KW-1133">Transmembrane helix</keyword>
<protein>
    <submittedName>
        <fullName evidence="2">Uncharacterized protein</fullName>
    </submittedName>
</protein>
<evidence type="ECO:0000313" key="3">
    <source>
        <dbReference type="Proteomes" id="UP000198507"/>
    </source>
</evidence>
<dbReference type="EMBL" id="FOIE01000010">
    <property type="protein sequence ID" value="SET91964.1"/>
    <property type="molecule type" value="Genomic_DNA"/>
</dbReference>
<evidence type="ECO:0000313" key="2">
    <source>
        <dbReference type="EMBL" id="SET91964.1"/>
    </source>
</evidence>
<accession>A0A1I0I868</accession>
<reference evidence="3" key="1">
    <citation type="submission" date="2016-10" db="EMBL/GenBank/DDBJ databases">
        <authorList>
            <person name="Varghese N."/>
            <person name="Submissions S."/>
        </authorList>
    </citation>
    <scope>NUCLEOTIDE SEQUENCE [LARGE SCALE GENOMIC DNA]</scope>
    <source>
        <strain evidence="3">DSM 44209</strain>
    </source>
</reference>
<dbReference type="OrthoDB" id="5195510at2"/>
<keyword evidence="1" id="KW-0812">Transmembrane</keyword>
<sequence>MAATPFRPPWFGNRGVQVLAGGALAYCLVQLVVQLVDGLWAQAFLDFAWSVLFGYVLVESLRFRREQDAAAGEPVEPGD</sequence>
<organism evidence="2 3">
    <name type="scientific">Geodermatophilus poikilotrophus</name>
    <dbReference type="NCBI Taxonomy" id="1333667"/>
    <lineage>
        <taxon>Bacteria</taxon>
        <taxon>Bacillati</taxon>
        <taxon>Actinomycetota</taxon>
        <taxon>Actinomycetes</taxon>
        <taxon>Geodermatophilales</taxon>
        <taxon>Geodermatophilaceae</taxon>
        <taxon>Geodermatophilus</taxon>
    </lineage>
</organism>
<feature type="transmembrane region" description="Helical" evidence="1">
    <location>
        <begin position="39"/>
        <end position="58"/>
    </location>
</feature>
<dbReference type="RefSeq" id="WP_091447945.1">
    <property type="nucleotide sequence ID" value="NZ_FOIE01000010.1"/>
</dbReference>
<keyword evidence="3" id="KW-1185">Reference proteome</keyword>
<keyword evidence="1" id="KW-0472">Membrane</keyword>
<proteinExistence type="predicted"/>
<dbReference type="AlphaFoldDB" id="A0A1I0I868"/>
<feature type="transmembrane region" description="Helical" evidence="1">
    <location>
        <begin position="16"/>
        <end position="33"/>
    </location>
</feature>
<gene>
    <name evidence="2" type="ORF">SAMN04488546_4231</name>
</gene>
<dbReference type="Proteomes" id="UP000198507">
    <property type="component" value="Unassembled WGS sequence"/>
</dbReference>